<organism evidence="3 4">
    <name type="scientific">Sporidiobolus salmonicolor</name>
    <name type="common">Yeast-like fungus</name>
    <name type="synonym">Sporobolomyces salmonicolor</name>
    <dbReference type="NCBI Taxonomy" id="5005"/>
    <lineage>
        <taxon>Eukaryota</taxon>
        <taxon>Fungi</taxon>
        <taxon>Dikarya</taxon>
        <taxon>Basidiomycota</taxon>
        <taxon>Pucciniomycotina</taxon>
        <taxon>Microbotryomycetes</taxon>
        <taxon>Sporidiobolales</taxon>
        <taxon>Sporidiobolaceae</taxon>
        <taxon>Sporobolomyces</taxon>
    </lineage>
</organism>
<gene>
    <name evidence="3" type="primary">SPOSA6832_04522</name>
</gene>
<feature type="signal peptide" evidence="2">
    <location>
        <begin position="1"/>
        <end position="17"/>
    </location>
</feature>
<feature type="region of interest" description="Disordered" evidence="1">
    <location>
        <begin position="22"/>
        <end position="44"/>
    </location>
</feature>
<dbReference type="OrthoDB" id="2523521at2759"/>
<sequence length="591" mass="64604">MLFRPLLASLLCLVAQAATSSDTTNATHPPLFPPPSSSSSSSLPTLHTSLSTLLPILPHLSPPPEHTLLVTLATSAFKPLLYNWLCFLRYRAKWGAPPTHNEHGEPVTEQLRYGDTPKVLVVTSDEALARELSDEGVVTWWLKGVDWEQVESVELGEEDGADGREDAVKEVEQMLQDDLFTNLRLLDLLLPPEPASKDDAERLTSRLLPWGTLHYQSLMLERTAVMSALVGALAESQSVDVEYRKAQDRYWRERILAHDWENDEPFELPKFAGVKGVLLVDNDAIWLSSPSAFLSHYYRPSGPHPSIIYAPDMAPTTRNAWGTFTMPCACFFYTRTSDVGAQLASHPPSSATVDPYAYSPAAGAAQAWRKTALCHISMLLSSLATGRRQAFASESSIAELDKARAPSFQATALGPALFLAEQVLPSLPEVSHEQWMDALGSGNVDDLVEILEESGLAGLPDDEGGDAGEGKTCLELAQAFQTFSPNPSFLLDSGITSLSSAYSLSRPSRRSTRPHTPIQTAALPYDLFPPGMRYFDGGLEPGTQPCVVHANYATGGRKQELLRERGLWALVEPQKNGGDVWRCDADVLARA</sequence>
<evidence type="ECO:0000313" key="3">
    <source>
        <dbReference type="EMBL" id="CEQ42684.1"/>
    </source>
</evidence>
<feature type="chain" id="PRO_5002303492" evidence="2">
    <location>
        <begin position="18"/>
        <end position="591"/>
    </location>
</feature>
<evidence type="ECO:0000256" key="1">
    <source>
        <dbReference type="SAM" id="MobiDB-lite"/>
    </source>
</evidence>
<keyword evidence="2" id="KW-0732">Signal</keyword>
<reference evidence="4" key="1">
    <citation type="submission" date="2015-02" db="EMBL/GenBank/DDBJ databases">
        <authorList>
            <person name="Gon?alves P."/>
        </authorList>
    </citation>
    <scope>NUCLEOTIDE SEQUENCE [LARGE SCALE GENOMIC DNA]</scope>
</reference>
<protein>
    <submittedName>
        <fullName evidence="3">SPOSA6832_04522-mRNA-1:cds</fullName>
    </submittedName>
</protein>
<dbReference type="AlphaFoldDB" id="A0A0D6ERX6"/>
<dbReference type="Proteomes" id="UP000243876">
    <property type="component" value="Unassembled WGS sequence"/>
</dbReference>
<evidence type="ECO:0000256" key="2">
    <source>
        <dbReference type="SAM" id="SignalP"/>
    </source>
</evidence>
<keyword evidence="4" id="KW-1185">Reference proteome</keyword>
<evidence type="ECO:0000313" key="4">
    <source>
        <dbReference type="Proteomes" id="UP000243876"/>
    </source>
</evidence>
<dbReference type="EMBL" id="CENE01000032">
    <property type="protein sequence ID" value="CEQ42684.1"/>
    <property type="molecule type" value="Genomic_DNA"/>
</dbReference>
<proteinExistence type="predicted"/>
<accession>A0A0D6ERX6</accession>
<name>A0A0D6ERX6_SPOSA</name>